<reference evidence="1" key="1">
    <citation type="journal article" date="2021" name="Proc. Natl. Acad. Sci. U.S.A.">
        <title>A Catalog of Tens of Thousands of Viruses from Human Metagenomes Reveals Hidden Associations with Chronic Diseases.</title>
        <authorList>
            <person name="Tisza M.J."/>
            <person name="Buck C.B."/>
        </authorList>
    </citation>
    <scope>NUCLEOTIDE SEQUENCE</scope>
    <source>
        <strain evidence="1">Ct6HQ3</strain>
    </source>
</reference>
<evidence type="ECO:0000313" key="1">
    <source>
        <dbReference type="EMBL" id="DAG03652.1"/>
    </source>
</evidence>
<proteinExistence type="predicted"/>
<protein>
    <submittedName>
        <fullName evidence="1">Uncharacterized protein</fullName>
    </submittedName>
</protein>
<dbReference type="EMBL" id="BK016233">
    <property type="protein sequence ID" value="DAG03652.1"/>
    <property type="molecule type" value="Genomic_DNA"/>
</dbReference>
<accession>A0A8S5VAA5</accession>
<organism evidence="1">
    <name type="scientific">Siphoviridae sp. ct6HQ3</name>
    <dbReference type="NCBI Taxonomy" id="2825341"/>
    <lineage>
        <taxon>Viruses</taxon>
        <taxon>Duplodnaviria</taxon>
        <taxon>Heunggongvirae</taxon>
        <taxon>Uroviricota</taxon>
        <taxon>Caudoviricetes</taxon>
    </lineage>
</organism>
<sequence length="106" mass="11706">MNIVKVDFDLKRGTHEPLLFRPVDASGKILKLSVIESAVLNIRPIYGLPMSFNLDVTDDGLSVILKPSDTKMLTWSVADYEVKVNVHGVIKVIFEGRLKLAADLGV</sequence>
<name>A0A8S5VAA5_9CAUD</name>